<proteinExistence type="predicted"/>
<keyword evidence="3" id="KW-1185">Reference proteome</keyword>
<name>A0A7Z0IRN0_9ACTN</name>
<sequence length="151" mass="15731">MTSWRHPHLRIHINEAGAPSFTLNGDTYTPPGGPQLAGRESVRGVLDAVRTDLGAVRVEIIEADGSIYSDVLGPDDVTEASGSTSDEPDTYASGFLPGEPVAVAVIISEHPASDDGTTHVRLPAAVLARRGGTVMLLGRSSGTLTFLGADR</sequence>
<dbReference type="RefSeq" id="WP_179657648.1">
    <property type="nucleotide sequence ID" value="NZ_JACBZR010000001.1"/>
</dbReference>
<reference evidence="2 3" key="1">
    <citation type="submission" date="2020-07" db="EMBL/GenBank/DDBJ databases">
        <title>Sequencing the genomes of 1000 actinobacteria strains.</title>
        <authorList>
            <person name="Klenk H.-P."/>
        </authorList>
    </citation>
    <scope>NUCLEOTIDE SEQUENCE [LARGE SCALE GENOMIC DNA]</scope>
    <source>
        <strain evidence="2 3">DSM 26487</strain>
    </source>
</reference>
<organism evidence="2 3">
    <name type="scientific">Nocardioides panzhihuensis</name>
    <dbReference type="NCBI Taxonomy" id="860243"/>
    <lineage>
        <taxon>Bacteria</taxon>
        <taxon>Bacillati</taxon>
        <taxon>Actinomycetota</taxon>
        <taxon>Actinomycetes</taxon>
        <taxon>Propionibacteriales</taxon>
        <taxon>Nocardioidaceae</taxon>
        <taxon>Nocardioides</taxon>
    </lineage>
</organism>
<comment type="caution">
    <text evidence="2">The sequence shown here is derived from an EMBL/GenBank/DDBJ whole genome shotgun (WGS) entry which is preliminary data.</text>
</comment>
<gene>
    <name evidence="2" type="ORF">BJ988_001724</name>
</gene>
<evidence type="ECO:0000256" key="1">
    <source>
        <dbReference type="SAM" id="MobiDB-lite"/>
    </source>
</evidence>
<feature type="region of interest" description="Disordered" evidence="1">
    <location>
        <begin position="72"/>
        <end position="93"/>
    </location>
</feature>
<protein>
    <submittedName>
        <fullName evidence="2">Uncharacterized protein</fullName>
    </submittedName>
</protein>
<evidence type="ECO:0000313" key="3">
    <source>
        <dbReference type="Proteomes" id="UP000564496"/>
    </source>
</evidence>
<evidence type="ECO:0000313" key="2">
    <source>
        <dbReference type="EMBL" id="NYI77076.1"/>
    </source>
</evidence>
<dbReference type="Proteomes" id="UP000564496">
    <property type="component" value="Unassembled WGS sequence"/>
</dbReference>
<dbReference type="AlphaFoldDB" id="A0A7Z0IRN0"/>
<accession>A0A7Z0IRN0</accession>
<dbReference type="EMBL" id="JACBZR010000001">
    <property type="protein sequence ID" value="NYI77076.1"/>
    <property type="molecule type" value="Genomic_DNA"/>
</dbReference>